<dbReference type="GO" id="GO:0046872">
    <property type="term" value="F:metal ion binding"/>
    <property type="evidence" value="ECO:0007669"/>
    <property type="project" value="UniProtKB-KW"/>
</dbReference>
<dbReference type="EMBL" id="CM007385">
    <property type="protein sequence ID" value="ONK69111.1"/>
    <property type="molecule type" value="Genomic_DNA"/>
</dbReference>
<protein>
    <recommendedName>
        <fullName evidence="8">Carotenoid 9,10(9',10')-cleavage dioxygenase 1-like</fullName>
    </recommendedName>
</protein>
<comment type="cofactor">
    <cofactor evidence="5">
        <name>Fe(2+)</name>
        <dbReference type="ChEBI" id="CHEBI:29033"/>
    </cofactor>
    <text evidence="5">Binds 1 Fe(2+) ion per subunit.</text>
</comment>
<evidence type="ECO:0000256" key="3">
    <source>
        <dbReference type="ARBA" id="ARBA00022964"/>
    </source>
</evidence>
<keyword evidence="2 5" id="KW-0479">Metal-binding</keyword>
<keyword evidence="3" id="KW-0223">Dioxygenase</keyword>
<evidence type="ECO:0000256" key="4">
    <source>
        <dbReference type="ARBA" id="ARBA00023004"/>
    </source>
</evidence>
<comment type="similarity">
    <text evidence="1">Belongs to the carotenoid oxygenase family.</text>
</comment>
<proteinExistence type="inferred from homology"/>
<accession>A0A5P1EX69</accession>
<dbReference type="GO" id="GO:0016121">
    <property type="term" value="P:carotene catabolic process"/>
    <property type="evidence" value="ECO:0007669"/>
    <property type="project" value="TreeGrafter"/>
</dbReference>
<dbReference type="GO" id="GO:0010436">
    <property type="term" value="F:carotenoid dioxygenase activity"/>
    <property type="evidence" value="ECO:0007669"/>
    <property type="project" value="TreeGrafter"/>
</dbReference>
<name>A0A5P1EX69_ASPOF</name>
<dbReference type="InterPro" id="IPR004294">
    <property type="entry name" value="Carotenoid_Oase"/>
</dbReference>
<feature type="binding site" evidence="5">
    <location>
        <position position="265"/>
    </location>
    <ligand>
        <name>Fe cation</name>
        <dbReference type="ChEBI" id="CHEBI:24875"/>
        <note>catalytic</note>
    </ligand>
</feature>
<dbReference type="PANTHER" id="PTHR10543">
    <property type="entry name" value="BETA-CAROTENE DIOXYGENASE"/>
    <property type="match status" value="1"/>
</dbReference>
<dbReference type="PANTHER" id="PTHR10543:SF142">
    <property type="entry name" value="OS06G0162550 PROTEIN"/>
    <property type="match status" value="1"/>
</dbReference>
<feature type="binding site" evidence="5">
    <location>
        <position position="314"/>
    </location>
    <ligand>
        <name>Fe cation</name>
        <dbReference type="ChEBI" id="CHEBI:24875"/>
        <note>catalytic</note>
    </ligand>
</feature>
<keyword evidence="3" id="KW-0560">Oxidoreductase</keyword>
<gene>
    <name evidence="6" type="ORF">A4U43_C05F19470</name>
</gene>
<evidence type="ECO:0000256" key="2">
    <source>
        <dbReference type="ARBA" id="ARBA00022723"/>
    </source>
</evidence>
<feature type="binding site" evidence="5">
    <location>
        <position position="601"/>
    </location>
    <ligand>
        <name>Fe cation</name>
        <dbReference type="ChEBI" id="CHEBI:24875"/>
        <note>catalytic</note>
    </ligand>
</feature>
<dbReference type="OMA" id="WDINGEW"/>
<keyword evidence="4 5" id="KW-0408">Iron</keyword>
<organism evidence="6 7">
    <name type="scientific">Asparagus officinalis</name>
    <name type="common">Garden asparagus</name>
    <dbReference type="NCBI Taxonomy" id="4686"/>
    <lineage>
        <taxon>Eukaryota</taxon>
        <taxon>Viridiplantae</taxon>
        <taxon>Streptophyta</taxon>
        <taxon>Embryophyta</taxon>
        <taxon>Tracheophyta</taxon>
        <taxon>Spermatophyta</taxon>
        <taxon>Magnoliopsida</taxon>
        <taxon>Liliopsida</taxon>
        <taxon>Asparagales</taxon>
        <taxon>Asparagaceae</taxon>
        <taxon>Asparagoideae</taxon>
        <taxon>Asparagus</taxon>
    </lineage>
</organism>
<feature type="binding site" evidence="5">
    <location>
        <position position="378"/>
    </location>
    <ligand>
        <name>Fe cation</name>
        <dbReference type="ChEBI" id="CHEBI:24875"/>
        <note>catalytic</note>
    </ligand>
</feature>
<evidence type="ECO:0000256" key="1">
    <source>
        <dbReference type="ARBA" id="ARBA00006787"/>
    </source>
</evidence>
<dbReference type="AlphaFoldDB" id="A0A5P1EX69"/>
<dbReference type="Gramene" id="ONK69111">
    <property type="protein sequence ID" value="ONK69111"/>
    <property type="gene ID" value="A4U43_C05F19470"/>
</dbReference>
<evidence type="ECO:0008006" key="8">
    <source>
        <dbReference type="Google" id="ProtNLM"/>
    </source>
</evidence>
<evidence type="ECO:0000256" key="5">
    <source>
        <dbReference type="PIRSR" id="PIRSR604294-1"/>
    </source>
</evidence>
<dbReference type="Proteomes" id="UP000243459">
    <property type="component" value="Chromosome 5"/>
</dbReference>
<sequence>MTSISRALCSDGFFTRPPGVHSIQQLTSSLISSKFQPLLRELKQVSLRLDISKGIKNASQRLLDLLVDSTFKFTAQPLLPSQRNFAPVDEIGPCWVRIDADRIEGEVPSDFPEGFYIRNGSNPLFGALQSTESVFGRSSETWVEGEGMLHAIRFARDADSGKWKVSYKNRYIQSDTFRIEKEKNKPCFLPAIEGDSAAILAAYFLNQLRFGKINKYISNTNVFEHSGKIYSIAENHIPQEVDIFSLETLGNWDRNGEWGRPFIAHPKKAPGSGELVIVGADAVKPYLVLGILSADGRTLKHKVDLKLERSIVCHDIGVTNMYNIILDFPITVDINRLIQGGPLMKYDKESYGRIGVMPRYGDADSVKWFEVERCCVFHIINCFENGDEVVVRGFRSLESIIPGPDHGHDKFQWFSEGFKPISKNKESSSEGLNKGLFFSRVYEWRLNMKTGNAMERYLTGCEFALEFPMMNDSFSGQHNKYGYAQVVDSIASSICAKLKYRGLAKFYFEEQSNGISEVEAEKSTDGGIKVEHHHLGDNKFCSGGTFISKRGSQEEDDGWIVVFVHDEDLNSSQVHIIDTKRFGSDPVVKITLPQRVPYGFHGTFIPRRARNET</sequence>
<reference evidence="7" key="1">
    <citation type="journal article" date="2017" name="Nat. Commun.">
        <title>The asparagus genome sheds light on the origin and evolution of a young Y chromosome.</title>
        <authorList>
            <person name="Harkess A."/>
            <person name="Zhou J."/>
            <person name="Xu C."/>
            <person name="Bowers J.E."/>
            <person name="Van der Hulst R."/>
            <person name="Ayyampalayam S."/>
            <person name="Mercati F."/>
            <person name="Riccardi P."/>
            <person name="McKain M.R."/>
            <person name="Kakrana A."/>
            <person name="Tang H."/>
            <person name="Ray J."/>
            <person name="Groenendijk J."/>
            <person name="Arikit S."/>
            <person name="Mathioni S.M."/>
            <person name="Nakano M."/>
            <person name="Shan H."/>
            <person name="Telgmann-Rauber A."/>
            <person name="Kanno A."/>
            <person name="Yue Z."/>
            <person name="Chen H."/>
            <person name="Li W."/>
            <person name="Chen Y."/>
            <person name="Xu X."/>
            <person name="Zhang Y."/>
            <person name="Luo S."/>
            <person name="Chen H."/>
            <person name="Gao J."/>
            <person name="Mao Z."/>
            <person name="Pires J.C."/>
            <person name="Luo M."/>
            <person name="Kudrna D."/>
            <person name="Wing R.A."/>
            <person name="Meyers B.C."/>
            <person name="Yi K."/>
            <person name="Kong H."/>
            <person name="Lavrijsen P."/>
            <person name="Sunseri F."/>
            <person name="Falavigna A."/>
            <person name="Ye Y."/>
            <person name="Leebens-Mack J.H."/>
            <person name="Chen G."/>
        </authorList>
    </citation>
    <scope>NUCLEOTIDE SEQUENCE [LARGE SCALE GENOMIC DNA]</scope>
    <source>
        <strain evidence="7">cv. DH0086</strain>
    </source>
</reference>
<keyword evidence="7" id="KW-1185">Reference proteome</keyword>
<dbReference type="OrthoDB" id="763867at2759"/>
<evidence type="ECO:0000313" key="7">
    <source>
        <dbReference type="Proteomes" id="UP000243459"/>
    </source>
</evidence>
<evidence type="ECO:0000313" key="6">
    <source>
        <dbReference type="EMBL" id="ONK69111.1"/>
    </source>
</evidence>
<dbReference type="GO" id="GO:0009570">
    <property type="term" value="C:chloroplast stroma"/>
    <property type="evidence" value="ECO:0007669"/>
    <property type="project" value="TreeGrafter"/>
</dbReference>
<dbReference type="Pfam" id="PF03055">
    <property type="entry name" value="RPE65"/>
    <property type="match status" value="1"/>
</dbReference>